<dbReference type="InterPro" id="IPR032710">
    <property type="entry name" value="NTF2-like_dom_sf"/>
</dbReference>
<evidence type="ECO:0000313" key="3">
    <source>
        <dbReference type="Proteomes" id="UP000226437"/>
    </source>
</evidence>
<dbReference type="InterPro" id="IPR027843">
    <property type="entry name" value="DUF4440"/>
</dbReference>
<organism evidence="2 3">
    <name type="scientific">Neolewinella marina</name>
    <dbReference type="NCBI Taxonomy" id="438751"/>
    <lineage>
        <taxon>Bacteria</taxon>
        <taxon>Pseudomonadati</taxon>
        <taxon>Bacteroidota</taxon>
        <taxon>Saprospiria</taxon>
        <taxon>Saprospirales</taxon>
        <taxon>Lewinellaceae</taxon>
        <taxon>Neolewinella</taxon>
    </lineage>
</organism>
<sequence length="161" mass="17298">MNITSIPLLAAMLLLALVSCNEPEREEAQALHMNELRAEIQAMEDAYAEAQNAKDPDGVVVYYADDAVNMPNNQPAVSGKAAILDRVREDMARDTAGTTTTFQVTDIKAAGDLLVEAGTSTSTDAAGNVTTGKYVSVFEKRDGKYVCIRDIWNNDAPEAGN</sequence>
<accession>A0A2G0CD39</accession>
<dbReference type="RefSeq" id="WP_099107170.1">
    <property type="nucleotide sequence ID" value="NZ_JAATJF010000003.1"/>
</dbReference>
<evidence type="ECO:0000313" key="2">
    <source>
        <dbReference type="EMBL" id="PHK97896.1"/>
    </source>
</evidence>
<evidence type="ECO:0000259" key="1">
    <source>
        <dbReference type="Pfam" id="PF14534"/>
    </source>
</evidence>
<protein>
    <submittedName>
        <fullName evidence="2">DUF4440 domain-containing protein</fullName>
    </submittedName>
</protein>
<proteinExistence type="predicted"/>
<dbReference type="SUPFAM" id="SSF54427">
    <property type="entry name" value="NTF2-like"/>
    <property type="match status" value="1"/>
</dbReference>
<reference evidence="2 3" key="1">
    <citation type="submission" date="2017-10" db="EMBL/GenBank/DDBJ databases">
        <title>The draft genome sequence of Lewinella marina KCTC 32374.</title>
        <authorList>
            <person name="Wang K."/>
        </authorList>
    </citation>
    <scope>NUCLEOTIDE SEQUENCE [LARGE SCALE GENOMIC DNA]</scope>
    <source>
        <strain evidence="2 3">MKG-38</strain>
    </source>
</reference>
<keyword evidence="3" id="KW-1185">Reference proteome</keyword>
<name>A0A2G0CD39_9BACT</name>
<gene>
    <name evidence="2" type="ORF">CGL56_13870</name>
</gene>
<dbReference type="Gene3D" id="3.10.450.50">
    <property type="match status" value="1"/>
</dbReference>
<dbReference type="AlphaFoldDB" id="A0A2G0CD39"/>
<dbReference type="OrthoDB" id="1440073at2"/>
<feature type="domain" description="DUF4440" evidence="1">
    <location>
        <begin position="40"/>
        <end position="146"/>
    </location>
</feature>
<dbReference type="Proteomes" id="UP000226437">
    <property type="component" value="Unassembled WGS sequence"/>
</dbReference>
<dbReference type="EMBL" id="PDLO01000006">
    <property type="protein sequence ID" value="PHK97896.1"/>
    <property type="molecule type" value="Genomic_DNA"/>
</dbReference>
<comment type="caution">
    <text evidence="2">The sequence shown here is derived from an EMBL/GenBank/DDBJ whole genome shotgun (WGS) entry which is preliminary data.</text>
</comment>
<dbReference type="Pfam" id="PF14534">
    <property type="entry name" value="DUF4440"/>
    <property type="match status" value="1"/>
</dbReference>